<dbReference type="AlphaFoldDB" id="A0A329E8X4"/>
<dbReference type="GO" id="GO:0006310">
    <property type="term" value="P:DNA recombination"/>
    <property type="evidence" value="ECO:0007669"/>
    <property type="project" value="UniProtKB-KW"/>
</dbReference>
<evidence type="ECO:0000256" key="1">
    <source>
        <dbReference type="ARBA" id="ARBA00008857"/>
    </source>
</evidence>
<dbReference type="SUPFAM" id="SSF56349">
    <property type="entry name" value="DNA breaking-rejoining enzymes"/>
    <property type="match status" value="1"/>
</dbReference>
<keyword evidence="2" id="KW-0229">DNA integration</keyword>
<dbReference type="Pfam" id="PF02899">
    <property type="entry name" value="Phage_int_SAM_1"/>
    <property type="match status" value="1"/>
</dbReference>
<reference evidence="8 9" key="1">
    <citation type="submission" date="2018-06" db="EMBL/GenBank/DDBJ databases">
        <title>Freshwater and sediment microbial communities from various areas in North America, analyzing microbe dynamics in response to fracking.</title>
        <authorList>
            <person name="Lamendella R."/>
        </authorList>
    </citation>
    <scope>NUCLEOTIDE SEQUENCE [LARGE SCALE GENOMIC DNA]</scope>
    <source>
        <strain evidence="8 9">99A</strain>
    </source>
</reference>
<protein>
    <submittedName>
        <fullName evidence="8">Phage integrase family protein with SAM-like domain</fullName>
    </submittedName>
</protein>
<keyword evidence="4" id="KW-0233">DNA recombination</keyword>
<dbReference type="InterPro" id="IPR010998">
    <property type="entry name" value="Integrase_recombinase_N"/>
</dbReference>
<dbReference type="CDD" id="cd01184">
    <property type="entry name" value="INT_C_like_1"/>
    <property type="match status" value="1"/>
</dbReference>
<evidence type="ECO:0000259" key="6">
    <source>
        <dbReference type="PROSITE" id="PS51898"/>
    </source>
</evidence>
<dbReference type="GO" id="GO:0015074">
    <property type="term" value="P:DNA integration"/>
    <property type="evidence" value="ECO:0007669"/>
    <property type="project" value="UniProtKB-KW"/>
</dbReference>
<accession>A0A329E8X4</accession>
<dbReference type="Pfam" id="PF00589">
    <property type="entry name" value="Phage_integrase"/>
    <property type="match status" value="1"/>
</dbReference>
<dbReference type="InterPro" id="IPR002104">
    <property type="entry name" value="Integrase_catalytic"/>
</dbReference>
<dbReference type="InterPro" id="IPR013762">
    <property type="entry name" value="Integrase-like_cat_sf"/>
</dbReference>
<dbReference type="InterPro" id="IPR044068">
    <property type="entry name" value="CB"/>
</dbReference>
<comment type="caution">
    <text evidence="8">The sequence shown here is derived from an EMBL/GenBank/DDBJ whole genome shotgun (WGS) entry which is preliminary data.</text>
</comment>
<dbReference type="RefSeq" id="WP_112403913.1">
    <property type="nucleotide sequence ID" value="NZ_QLTR01000011.1"/>
</dbReference>
<feature type="domain" description="Tyr recombinase" evidence="6">
    <location>
        <begin position="234"/>
        <end position="428"/>
    </location>
</feature>
<keyword evidence="3 5" id="KW-0238">DNA-binding</keyword>
<gene>
    <name evidence="8" type="ORF">DET48_111114</name>
</gene>
<sequence length="437" mass="51539">MYLFKHPSSVYYTRVNFPSSLQKKGYPTEKRISLLTKERKLAIIRNLEMTAYLKSLFIDLLKDPDMDFYTCSTSIDTVVETLRSNYREEDQNRYYASLPAVQDDIQLPRHIDLQDERTYLQTVSPSYHFRRWLAQFIQSKSTEGVVALTTHQLQQRVSHFLDYLDREELSEPSTGDMLSYIDHLRSEGRSAKTNKDYFASTKQFLSWCTIKEFILVNPAQSLKPSFKNTKHASDQRERWSIPELHKFFLSEGFKEQSEDFQWISYLQLFGGFRTQEPCQLYTNDVICDDAIPYISVADYYPYQHLKNQHAVRYVPIHPYLIERGFLDFVRSRTTATNRPLFHYTPQGKDNDWSKLYRTQFGKLQTRLGMKARQRPTAYSLRHTFIDELKQLDEPEHRVAEIVGHVNPHMTFGRYGKKAQLDKQFKIVSKMQIVGLSC</sequence>
<feature type="domain" description="Core-binding (CB)" evidence="7">
    <location>
        <begin position="127"/>
        <end position="209"/>
    </location>
</feature>
<name>A0A329E8X4_VIBDI</name>
<evidence type="ECO:0000313" key="8">
    <source>
        <dbReference type="EMBL" id="RAS63565.1"/>
    </source>
</evidence>
<evidence type="ECO:0000313" key="9">
    <source>
        <dbReference type="Proteomes" id="UP000248729"/>
    </source>
</evidence>
<evidence type="ECO:0000256" key="3">
    <source>
        <dbReference type="ARBA" id="ARBA00023125"/>
    </source>
</evidence>
<evidence type="ECO:0000256" key="5">
    <source>
        <dbReference type="PROSITE-ProRule" id="PRU01248"/>
    </source>
</evidence>
<dbReference type="InterPro" id="IPR011010">
    <property type="entry name" value="DNA_brk_join_enz"/>
</dbReference>
<evidence type="ECO:0000256" key="2">
    <source>
        <dbReference type="ARBA" id="ARBA00022908"/>
    </source>
</evidence>
<evidence type="ECO:0000256" key="4">
    <source>
        <dbReference type="ARBA" id="ARBA00023172"/>
    </source>
</evidence>
<proteinExistence type="inferred from homology"/>
<dbReference type="EMBL" id="QLTR01000011">
    <property type="protein sequence ID" value="RAS63565.1"/>
    <property type="molecule type" value="Genomic_DNA"/>
</dbReference>
<dbReference type="InterPro" id="IPR004107">
    <property type="entry name" value="Integrase_SAM-like_N"/>
</dbReference>
<organism evidence="8 9">
    <name type="scientific">Vibrio diazotrophicus</name>
    <dbReference type="NCBI Taxonomy" id="685"/>
    <lineage>
        <taxon>Bacteria</taxon>
        <taxon>Pseudomonadati</taxon>
        <taxon>Pseudomonadota</taxon>
        <taxon>Gammaproteobacteria</taxon>
        <taxon>Vibrionales</taxon>
        <taxon>Vibrionaceae</taxon>
        <taxon>Vibrio</taxon>
    </lineage>
</organism>
<dbReference type="InterPro" id="IPR050090">
    <property type="entry name" value="Tyrosine_recombinase_XerCD"/>
</dbReference>
<dbReference type="PANTHER" id="PTHR30349">
    <property type="entry name" value="PHAGE INTEGRASE-RELATED"/>
    <property type="match status" value="1"/>
</dbReference>
<dbReference type="Proteomes" id="UP000248729">
    <property type="component" value="Unassembled WGS sequence"/>
</dbReference>
<dbReference type="GO" id="GO:0003677">
    <property type="term" value="F:DNA binding"/>
    <property type="evidence" value="ECO:0007669"/>
    <property type="project" value="UniProtKB-UniRule"/>
</dbReference>
<dbReference type="Gene3D" id="1.10.150.130">
    <property type="match status" value="1"/>
</dbReference>
<dbReference type="PROSITE" id="PS51898">
    <property type="entry name" value="TYR_RECOMBINASE"/>
    <property type="match status" value="1"/>
</dbReference>
<dbReference type="PROSITE" id="PS51900">
    <property type="entry name" value="CB"/>
    <property type="match status" value="1"/>
</dbReference>
<comment type="similarity">
    <text evidence="1">Belongs to the 'phage' integrase family.</text>
</comment>
<dbReference type="Gene3D" id="1.10.443.10">
    <property type="entry name" value="Intergrase catalytic core"/>
    <property type="match status" value="1"/>
</dbReference>
<dbReference type="PANTHER" id="PTHR30349:SF41">
    <property type="entry name" value="INTEGRASE_RECOMBINASE PROTEIN MJ0367-RELATED"/>
    <property type="match status" value="1"/>
</dbReference>
<evidence type="ECO:0000259" key="7">
    <source>
        <dbReference type="PROSITE" id="PS51900"/>
    </source>
</evidence>